<reference evidence="1" key="1">
    <citation type="submission" date="2013-07" db="EMBL/GenBank/DDBJ databases">
        <title>Sub-species coevolution in mutualistic symbiosis.</title>
        <authorList>
            <person name="Murfin K."/>
            <person name="Klassen J."/>
            <person name="Lee M."/>
            <person name="Forst S."/>
            <person name="Stock P."/>
            <person name="Goodrich-Blair H."/>
        </authorList>
    </citation>
    <scope>NUCLEOTIDE SEQUENCE [LARGE SCALE GENOMIC DNA]</scope>
    <source>
        <strain evidence="1">Kraussei Becker Underwood</strain>
    </source>
</reference>
<accession>A0A077PY14</accession>
<evidence type="ECO:0000313" key="2">
    <source>
        <dbReference type="Proteomes" id="UP000028493"/>
    </source>
</evidence>
<dbReference type="Proteomes" id="UP000028493">
    <property type="component" value="Unassembled WGS sequence"/>
</dbReference>
<evidence type="ECO:0000313" key="1">
    <source>
        <dbReference type="EMBL" id="CDH24734.1"/>
    </source>
</evidence>
<dbReference type="HOGENOM" id="CLU_3105452_0_0_6"/>
<gene>
    <name evidence="1" type="ORF">XBKB1_3000062</name>
</gene>
<name>A0A077PY14_XENBV</name>
<protein>
    <submittedName>
        <fullName evidence="1">Uncharacterized protein</fullName>
    </submittedName>
</protein>
<proteinExistence type="predicted"/>
<sequence>MAQFQLDKFLADRANWDLKAHLSENAHFGFIHTGEGVRNFSHTLCFRVLGT</sequence>
<organism evidence="1 2">
    <name type="scientific">Xenorhabdus bovienii str. kraussei Becker Underwood</name>
    <dbReference type="NCBI Taxonomy" id="1398204"/>
    <lineage>
        <taxon>Bacteria</taxon>
        <taxon>Pseudomonadati</taxon>
        <taxon>Pseudomonadota</taxon>
        <taxon>Gammaproteobacteria</taxon>
        <taxon>Enterobacterales</taxon>
        <taxon>Morganellaceae</taxon>
        <taxon>Xenorhabdus</taxon>
    </lineage>
</organism>
<comment type="caution">
    <text evidence="1">The sequence shown here is derived from an EMBL/GenBank/DDBJ whole genome shotgun (WGS) entry which is preliminary data.</text>
</comment>
<dbReference type="EMBL" id="CBSZ010000225">
    <property type="protein sequence ID" value="CDH24734.1"/>
    <property type="molecule type" value="Genomic_DNA"/>
</dbReference>
<dbReference type="AlphaFoldDB" id="A0A077PY14"/>